<name>A0ABQ4Z5M9_9ASTR</name>
<evidence type="ECO:0000313" key="1">
    <source>
        <dbReference type="EMBL" id="GJS84158.1"/>
    </source>
</evidence>
<keyword evidence="2" id="KW-1185">Reference proteome</keyword>
<evidence type="ECO:0000313" key="2">
    <source>
        <dbReference type="Proteomes" id="UP001151760"/>
    </source>
</evidence>
<proteinExistence type="predicted"/>
<reference evidence="1" key="2">
    <citation type="submission" date="2022-01" db="EMBL/GenBank/DDBJ databases">
        <authorList>
            <person name="Yamashiro T."/>
            <person name="Shiraishi A."/>
            <person name="Satake H."/>
            <person name="Nakayama K."/>
        </authorList>
    </citation>
    <scope>NUCLEOTIDE SEQUENCE</scope>
</reference>
<protein>
    <recommendedName>
        <fullName evidence="3">Retrovirus-related Pol polyprotein from transposon TNT 1-94</fullName>
    </recommendedName>
</protein>
<gene>
    <name evidence="1" type="ORF">Tco_0750699</name>
</gene>
<accession>A0ABQ4Z5M9</accession>
<evidence type="ECO:0008006" key="3">
    <source>
        <dbReference type="Google" id="ProtNLM"/>
    </source>
</evidence>
<organism evidence="1 2">
    <name type="scientific">Tanacetum coccineum</name>
    <dbReference type="NCBI Taxonomy" id="301880"/>
    <lineage>
        <taxon>Eukaryota</taxon>
        <taxon>Viridiplantae</taxon>
        <taxon>Streptophyta</taxon>
        <taxon>Embryophyta</taxon>
        <taxon>Tracheophyta</taxon>
        <taxon>Spermatophyta</taxon>
        <taxon>Magnoliopsida</taxon>
        <taxon>eudicotyledons</taxon>
        <taxon>Gunneridae</taxon>
        <taxon>Pentapetalae</taxon>
        <taxon>asterids</taxon>
        <taxon>campanulids</taxon>
        <taxon>Asterales</taxon>
        <taxon>Asteraceae</taxon>
        <taxon>Asteroideae</taxon>
        <taxon>Anthemideae</taxon>
        <taxon>Anthemidinae</taxon>
        <taxon>Tanacetum</taxon>
    </lineage>
</organism>
<reference evidence="1" key="1">
    <citation type="journal article" date="2022" name="Int. J. Mol. Sci.">
        <title>Draft Genome of Tanacetum Coccineum: Genomic Comparison of Closely Related Tanacetum-Family Plants.</title>
        <authorList>
            <person name="Yamashiro T."/>
            <person name="Shiraishi A."/>
            <person name="Nakayama K."/>
            <person name="Satake H."/>
        </authorList>
    </citation>
    <scope>NUCLEOTIDE SEQUENCE</scope>
</reference>
<dbReference type="Proteomes" id="UP001151760">
    <property type="component" value="Unassembled WGS sequence"/>
</dbReference>
<comment type="caution">
    <text evidence="1">The sequence shown here is derived from an EMBL/GenBank/DDBJ whole genome shotgun (WGS) entry which is preliminary data.</text>
</comment>
<dbReference type="EMBL" id="BQNB010010954">
    <property type="protein sequence ID" value="GJS84158.1"/>
    <property type="molecule type" value="Genomic_DNA"/>
</dbReference>
<sequence length="97" mass="10783">MVLNSGIAYLSTSVMKKGFLKRAGMLTRAMAKELSAASAHECHFVDFLSKEEPKKVSEALKHLGWVDVMQDELNQFARNKVWTLVPAPYGKTIIGSK</sequence>